<dbReference type="Proteomes" id="UP000772196">
    <property type="component" value="Unassembled WGS sequence"/>
</dbReference>
<reference evidence="3 4" key="1">
    <citation type="submission" date="2020-04" db="EMBL/GenBank/DDBJ databases">
        <title>Phylogenetic Diversity and Antibacterial Activity against Ralstonia solanacearum of Endophytic Actinomycete Isolated from Moss.</title>
        <authorList>
            <person name="Zhuang X."/>
        </authorList>
    </citation>
    <scope>NUCLEOTIDE SEQUENCE [LARGE SCALE GENOMIC DNA]</scope>
    <source>
        <strain evidence="3 4">LD120</strain>
    </source>
</reference>
<dbReference type="InterPro" id="IPR003646">
    <property type="entry name" value="SH3-like_bac-type"/>
</dbReference>
<dbReference type="Pfam" id="PF08239">
    <property type="entry name" value="SH3_3"/>
    <property type="match status" value="1"/>
</dbReference>
<evidence type="ECO:0000313" key="3">
    <source>
        <dbReference type="EMBL" id="NKI40181.1"/>
    </source>
</evidence>
<protein>
    <submittedName>
        <fullName evidence="3">SH3 domain-containing protein</fullName>
    </submittedName>
</protein>
<gene>
    <name evidence="3" type="ORF">HFV08_02710</name>
</gene>
<feature type="domain" description="SH3b" evidence="2">
    <location>
        <begin position="77"/>
        <end position="134"/>
    </location>
</feature>
<proteinExistence type="predicted"/>
<evidence type="ECO:0000259" key="2">
    <source>
        <dbReference type="Pfam" id="PF08239"/>
    </source>
</evidence>
<feature type="signal peptide" evidence="1">
    <location>
        <begin position="1"/>
        <end position="30"/>
    </location>
</feature>
<organism evidence="3 4">
    <name type="scientific">Streptomyces physcomitrii</name>
    <dbReference type="NCBI Taxonomy" id="2724184"/>
    <lineage>
        <taxon>Bacteria</taxon>
        <taxon>Bacillati</taxon>
        <taxon>Actinomycetota</taxon>
        <taxon>Actinomycetes</taxon>
        <taxon>Kitasatosporales</taxon>
        <taxon>Streptomycetaceae</taxon>
        <taxon>Streptomyces</taxon>
    </lineage>
</organism>
<keyword evidence="4" id="KW-1185">Reference proteome</keyword>
<feature type="chain" id="PRO_5047072219" evidence="1">
    <location>
        <begin position="31"/>
        <end position="143"/>
    </location>
</feature>
<dbReference type="Gene3D" id="2.30.30.40">
    <property type="entry name" value="SH3 Domains"/>
    <property type="match status" value="1"/>
</dbReference>
<name>A0ABX1GVR7_9ACTN</name>
<sequence>MSVRSLAHRIAITAAAGALTAVAVTGSAFAAGADPQPVGEDALPGVTNQLPSDHTAETQWSPDSHRYYKGRVIARSGLLLREAPTRSSDVIGSKPYGAYVHIYCKTKGDNVDGNWRWYLLADGTWAWASARYIENIGPAPRWC</sequence>
<dbReference type="RefSeq" id="WP_168535387.1">
    <property type="nucleotide sequence ID" value="NZ_JAAWWP010000001.1"/>
</dbReference>
<evidence type="ECO:0000313" key="4">
    <source>
        <dbReference type="Proteomes" id="UP000772196"/>
    </source>
</evidence>
<keyword evidence="1" id="KW-0732">Signal</keyword>
<comment type="caution">
    <text evidence="3">The sequence shown here is derived from an EMBL/GenBank/DDBJ whole genome shotgun (WGS) entry which is preliminary data.</text>
</comment>
<evidence type="ECO:0000256" key="1">
    <source>
        <dbReference type="SAM" id="SignalP"/>
    </source>
</evidence>
<dbReference type="EMBL" id="JAAWWP010000001">
    <property type="protein sequence ID" value="NKI40181.1"/>
    <property type="molecule type" value="Genomic_DNA"/>
</dbReference>
<accession>A0ABX1GVR7</accession>